<feature type="region of interest" description="Disordered" evidence="1">
    <location>
        <begin position="182"/>
        <end position="201"/>
    </location>
</feature>
<evidence type="ECO:0000313" key="2">
    <source>
        <dbReference type="EMBL" id="KAF8442052.1"/>
    </source>
</evidence>
<organism evidence="2 3">
    <name type="scientific">Boletus edulis BED1</name>
    <dbReference type="NCBI Taxonomy" id="1328754"/>
    <lineage>
        <taxon>Eukaryota</taxon>
        <taxon>Fungi</taxon>
        <taxon>Dikarya</taxon>
        <taxon>Basidiomycota</taxon>
        <taxon>Agaricomycotina</taxon>
        <taxon>Agaricomycetes</taxon>
        <taxon>Agaricomycetidae</taxon>
        <taxon>Boletales</taxon>
        <taxon>Boletineae</taxon>
        <taxon>Boletaceae</taxon>
        <taxon>Boletoideae</taxon>
        <taxon>Boletus</taxon>
    </lineage>
</organism>
<dbReference type="Proteomes" id="UP001194468">
    <property type="component" value="Unassembled WGS sequence"/>
</dbReference>
<keyword evidence="3" id="KW-1185">Reference proteome</keyword>
<dbReference type="EMBL" id="WHUW01000009">
    <property type="protein sequence ID" value="KAF8442052.1"/>
    <property type="molecule type" value="Genomic_DNA"/>
</dbReference>
<protein>
    <submittedName>
        <fullName evidence="2">Uncharacterized protein</fullName>
    </submittedName>
</protein>
<comment type="caution">
    <text evidence="2">The sequence shown here is derived from an EMBL/GenBank/DDBJ whole genome shotgun (WGS) entry which is preliminary data.</text>
</comment>
<accession>A0AAD4BWF3</accession>
<evidence type="ECO:0000256" key="1">
    <source>
        <dbReference type="SAM" id="MobiDB-lite"/>
    </source>
</evidence>
<name>A0AAD4BWF3_BOLED</name>
<sequence length="201" mass="23860">MRMHPTQTHNRRLRWTWMAQVWTHDLRQRNRVSQKHHVQRQTPQYIPRRPFPTLSRHLHHWRHPLFHPFPHCTFLCYPNPRVRSWVAVPHPTDSDWSNGAAPNALRLMAWAHRSISHPSPNGTPTQTWVSFPCPSTRLCIQRHTKCSPRTPTANGRRFCTRCSRETAWVWALERGMRLNRRAPPHAHDDAIGGAAYRRREQ</sequence>
<evidence type="ECO:0000313" key="3">
    <source>
        <dbReference type="Proteomes" id="UP001194468"/>
    </source>
</evidence>
<gene>
    <name evidence="2" type="ORF">L210DRAFT_3535665</name>
</gene>
<reference evidence="2" key="2">
    <citation type="journal article" date="2020" name="Nat. Commun.">
        <title>Large-scale genome sequencing of mycorrhizal fungi provides insights into the early evolution of symbiotic traits.</title>
        <authorList>
            <person name="Miyauchi S."/>
            <person name="Kiss E."/>
            <person name="Kuo A."/>
            <person name="Drula E."/>
            <person name="Kohler A."/>
            <person name="Sanchez-Garcia M."/>
            <person name="Morin E."/>
            <person name="Andreopoulos B."/>
            <person name="Barry K.W."/>
            <person name="Bonito G."/>
            <person name="Buee M."/>
            <person name="Carver A."/>
            <person name="Chen C."/>
            <person name="Cichocki N."/>
            <person name="Clum A."/>
            <person name="Culley D."/>
            <person name="Crous P.W."/>
            <person name="Fauchery L."/>
            <person name="Girlanda M."/>
            <person name="Hayes R.D."/>
            <person name="Keri Z."/>
            <person name="LaButti K."/>
            <person name="Lipzen A."/>
            <person name="Lombard V."/>
            <person name="Magnuson J."/>
            <person name="Maillard F."/>
            <person name="Murat C."/>
            <person name="Nolan M."/>
            <person name="Ohm R.A."/>
            <person name="Pangilinan J."/>
            <person name="Pereira M.F."/>
            <person name="Perotto S."/>
            <person name="Peter M."/>
            <person name="Pfister S."/>
            <person name="Riley R."/>
            <person name="Sitrit Y."/>
            <person name="Stielow J.B."/>
            <person name="Szollosi G."/>
            <person name="Zifcakova L."/>
            <person name="Stursova M."/>
            <person name="Spatafora J.W."/>
            <person name="Tedersoo L."/>
            <person name="Vaario L.M."/>
            <person name="Yamada A."/>
            <person name="Yan M."/>
            <person name="Wang P."/>
            <person name="Xu J."/>
            <person name="Bruns T."/>
            <person name="Baldrian P."/>
            <person name="Vilgalys R."/>
            <person name="Dunand C."/>
            <person name="Henrissat B."/>
            <person name="Grigoriev I.V."/>
            <person name="Hibbett D."/>
            <person name="Nagy L.G."/>
            <person name="Martin F.M."/>
        </authorList>
    </citation>
    <scope>NUCLEOTIDE SEQUENCE</scope>
    <source>
        <strain evidence="2">BED1</strain>
    </source>
</reference>
<reference evidence="2" key="1">
    <citation type="submission" date="2019-10" db="EMBL/GenBank/DDBJ databases">
        <authorList>
            <consortium name="DOE Joint Genome Institute"/>
            <person name="Kuo A."/>
            <person name="Miyauchi S."/>
            <person name="Kiss E."/>
            <person name="Drula E."/>
            <person name="Kohler A."/>
            <person name="Sanchez-Garcia M."/>
            <person name="Andreopoulos B."/>
            <person name="Barry K.W."/>
            <person name="Bonito G."/>
            <person name="Buee M."/>
            <person name="Carver A."/>
            <person name="Chen C."/>
            <person name="Cichocki N."/>
            <person name="Clum A."/>
            <person name="Culley D."/>
            <person name="Crous P.W."/>
            <person name="Fauchery L."/>
            <person name="Girlanda M."/>
            <person name="Hayes R."/>
            <person name="Keri Z."/>
            <person name="LaButti K."/>
            <person name="Lipzen A."/>
            <person name="Lombard V."/>
            <person name="Magnuson J."/>
            <person name="Maillard F."/>
            <person name="Morin E."/>
            <person name="Murat C."/>
            <person name="Nolan M."/>
            <person name="Ohm R."/>
            <person name="Pangilinan J."/>
            <person name="Pereira M."/>
            <person name="Perotto S."/>
            <person name="Peter M."/>
            <person name="Riley R."/>
            <person name="Sitrit Y."/>
            <person name="Stielow B."/>
            <person name="Szollosi G."/>
            <person name="Zifcakova L."/>
            <person name="Stursova M."/>
            <person name="Spatafora J.W."/>
            <person name="Tedersoo L."/>
            <person name="Vaario L.-M."/>
            <person name="Yamada A."/>
            <person name="Yan M."/>
            <person name="Wang P."/>
            <person name="Xu J."/>
            <person name="Bruns T."/>
            <person name="Baldrian P."/>
            <person name="Vilgalys R."/>
            <person name="Henrissat B."/>
            <person name="Grigoriev I.V."/>
            <person name="Hibbett D."/>
            <person name="Nagy L.G."/>
            <person name="Martin F.M."/>
        </authorList>
    </citation>
    <scope>NUCLEOTIDE SEQUENCE</scope>
    <source>
        <strain evidence="2">BED1</strain>
    </source>
</reference>
<proteinExistence type="predicted"/>
<dbReference type="AlphaFoldDB" id="A0AAD4BWF3"/>